<name>A0AAE0YYD6_9GAST</name>
<reference evidence="1" key="1">
    <citation type="journal article" date="2023" name="G3 (Bethesda)">
        <title>A reference genome for the long-term kleptoplast-retaining sea slug Elysia crispata morphotype clarki.</title>
        <authorList>
            <person name="Eastman K.E."/>
            <person name="Pendleton A.L."/>
            <person name="Shaikh M.A."/>
            <person name="Suttiyut T."/>
            <person name="Ogas R."/>
            <person name="Tomko P."/>
            <person name="Gavelis G."/>
            <person name="Widhalm J.R."/>
            <person name="Wisecaver J.H."/>
        </authorList>
    </citation>
    <scope>NUCLEOTIDE SEQUENCE</scope>
    <source>
        <strain evidence="1">ECLA1</strain>
    </source>
</reference>
<dbReference type="AlphaFoldDB" id="A0AAE0YYD6"/>
<evidence type="ECO:0000313" key="1">
    <source>
        <dbReference type="EMBL" id="KAK3759474.1"/>
    </source>
</evidence>
<accession>A0AAE0YYD6</accession>
<protein>
    <submittedName>
        <fullName evidence="1">Uncharacterized protein</fullName>
    </submittedName>
</protein>
<proteinExistence type="predicted"/>
<dbReference type="EMBL" id="JAWDGP010005120">
    <property type="protein sequence ID" value="KAK3759474.1"/>
    <property type="molecule type" value="Genomic_DNA"/>
</dbReference>
<gene>
    <name evidence="1" type="ORF">RRG08_062621</name>
</gene>
<keyword evidence="2" id="KW-1185">Reference proteome</keyword>
<comment type="caution">
    <text evidence="1">The sequence shown here is derived from an EMBL/GenBank/DDBJ whole genome shotgun (WGS) entry which is preliminary data.</text>
</comment>
<organism evidence="1 2">
    <name type="scientific">Elysia crispata</name>
    <name type="common">lettuce slug</name>
    <dbReference type="NCBI Taxonomy" id="231223"/>
    <lineage>
        <taxon>Eukaryota</taxon>
        <taxon>Metazoa</taxon>
        <taxon>Spiralia</taxon>
        <taxon>Lophotrochozoa</taxon>
        <taxon>Mollusca</taxon>
        <taxon>Gastropoda</taxon>
        <taxon>Heterobranchia</taxon>
        <taxon>Euthyneura</taxon>
        <taxon>Panpulmonata</taxon>
        <taxon>Sacoglossa</taxon>
        <taxon>Placobranchoidea</taxon>
        <taxon>Plakobranchidae</taxon>
        <taxon>Elysia</taxon>
    </lineage>
</organism>
<evidence type="ECO:0000313" key="2">
    <source>
        <dbReference type="Proteomes" id="UP001283361"/>
    </source>
</evidence>
<sequence length="73" mass="8446">MEGSRALGRVLSRTLISHSSTLPGHWSLMLRAKVNREMDVLAGRTSRRQLQQQQVPHGYDFPFKYHQRTRQAA</sequence>
<dbReference type="Proteomes" id="UP001283361">
    <property type="component" value="Unassembled WGS sequence"/>
</dbReference>